<dbReference type="EMBL" id="JADEWZ010000018">
    <property type="protein sequence ID" value="MBE9116921.1"/>
    <property type="molecule type" value="Genomic_DNA"/>
</dbReference>
<keyword evidence="2" id="KW-1185">Reference proteome</keyword>
<reference evidence="1" key="1">
    <citation type="submission" date="2020-10" db="EMBL/GenBank/DDBJ databases">
        <authorList>
            <person name="Castelo-Branco R."/>
            <person name="Eusebio N."/>
            <person name="Adriana R."/>
            <person name="Vieira A."/>
            <person name="Brugerolle De Fraissinette N."/>
            <person name="Rezende De Castro R."/>
            <person name="Schneider M.P."/>
            <person name="Vasconcelos V."/>
            <person name="Leao P.N."/>
        </authorList>
    </citation>
    <scope>NUCLEOTIDE SEQUENCE</scope>
    <source>
        <strain evidence="1">LEGE 07157</strain>
    </source>
</reference>
<organism evidence="1 2">
    <name type="scientific">Lusitaniella coriacea LEGE 07157</name>
    <dbReference type="NCBI Taxonomy" id="945747"/>
    <lineage>
        <taxon>Bacteria</taxon>
        <taxon>Bacillati</taxon>
        <taxon>Cyanobacteriota</taxon>
        <taxon>Cyanophyceae</taxon>
        <taxon>Spirulinales</taxon>
        <taxon>Lusitaniellaceae</taxon>
        <taxon>Lusitaniella</taxon>
    </lineage>
</organism>
<dbReference type="Proteomes" id="UP000654482">
    <property type="component" value="Unassembled WGS sequence"/>
</dbReference>
<dbReference type="RefSeq" id="WP_194030007.1">
    <property type="nucleotide sequence ID" value="NZ_JADEWZ010000018.1"/>
</dbReference>
<dbReference type="AlphaFoldDB" id="A0A8J7E020"/>
<evidence type="ECO:0000313" key="2">
    <source>
        <dbReference type="Proteomes" id="UP000654482"/>
    </source>
</evidence>
<sequence>MNSTNPEPETEQVVDIQGIERWSVYRRLQELHIPCHCATHQPLQVTLNNSTAAIQFWSVVQQFKASRGELVEWLNRCWQLQQN</sequence>
<gene>
    <name evidence="1" type="ORF">IQ249_13520</name>
</gene>
<protein>
    <submittedName>
        <fullName evidence="1">Uncharacterized protein</fullName>
    </submittedName>
</protein>
<name>A0A8J7E020_9CYAN</name>
<dbReference type="NCBIfam" id="NF045598">
    <property type="entry name" value="asr1405_asl0597"/>
    <property type="match status" value="1"/>
</dbReference>
<comment type="caution">
    <text evidence="1">The sequence shown here is derived from an EMBL/GenBank/DDBJ whole genome shotgun (WGS) entry which is preliminary data.</text>
</comment>
<evidence type="ECO:0000313" key="1">
    <source>
        <dbReference type="EMBL" id="MBE9116921.1"/>
    </source>
</evidence>
<dbReference type="InterPro" id="IPR054637">
    <property type="entry name" value="Asr1405_Asl0597-like"/>
</dbReference>
<accession>A0A8J7E020</accession>
<proteinExistence type="predicted"/>